<comment type="caution">
    <text evidence="1">The sequence shown here is derived from an EMBL/GenBank/DDBJ whole genome shotgun (WGS) entry which is preliminary data.</text>
</comment>
<protein>
    <submittedName>
        <fullName evidence="1">Uncharacterized protein</fullName>
    </submittedName>
</protein>
<evidence type="ECO:0000313" key="1">
    <source>
        <dbReference type="EMBL" id="CAI2385344.1"/>
    </source>
</evidence>
<name>A0AAD1Y643_EUPCR</name>
<dbReference type="EMBL" id="CAMPGE010027733">
    <property type="protein sequence ID" value="CAI2385344.1"/>
    <property type="molecule type" value="Genomic_DNA"/>
</dbReference>
<evidence type="ECO:0000313" key="2">
    <source>
        <dbReference type="Proteomes" id="UP001295684"/>
    </source>
</evidence>
<organism evidence="1 2">
    <name type="scientific">Euplotes crassus</name>
    <dbReference type="NCBI Taxonomy" id="5936"/>
    <lineage>
        <taxon>Eukaryota</taxon>
        <taxon>Sar</taxon>
        <taxon>Alveolata</taxon>
        <taxon>Ciliophora</taxon>
        <taxon>Intramacronucleata</taxon>
        <taxon>Spirotrichea</taxon>
        <taxon>Hypotrichia</taxon>
        <taxon>Euplotida</taxon>
        <taxon>Euplotidae</taxon>
        <taxon>Moneuplotes</taxon>
    </lineage>
</organism>
<dbReference type="AlphaFoldDB" id="A0AAD1Y643"/>
<sequence length="431" mass="50440">MSLIRFISPFKVRQKKNNHAGLLRLLRDSSIANQKVCNNFKLHLQKGRKITPKACQIREDTSCLPDQVGVSGLVSRRIKSLNNSRKGRGEEEKDSRDINISRRKNHLNQTSNIQNFDDYEKSLMAINTLTSSKKSLNRKENEKFYGSFIMNKRRSLVERTRFPSRANINERNESVKKLQEMAKKRELIKLHKKGLKSEDLNYAAFYSNRSNMSSRQGLPPKSPEHETNRLYFSKKLKTTVEEHQEALILDEDGHDSSIESAKGGNKIFRLMTKSKKQKKIIKLKKAKIRKEREIKANENQIRNNALFETHENYQSSLNTYSANLEDKQDCLTQLIELEEDFLREHGTLKNPIKETYQEIVKEIRQLVEYCGSTKKLKEIIQCGLDLNNERLQARNRPWKNNKKSWTRAQDLKRFKRAINILRQSKIKLPPT</sequence>
<gene>
    <name evidence="1" type="ORF">ECRASSUSDP1_LOCUS26901</name>
</gene>
<reference evidence="1" key="1">
    <citation type="submission" date="2023-07" db="EMBL/GenBank/DDBJ databases">
        <authorList>
            <consortium name="AG Swart"/>
            <person name="Singh M."/>
            <person name="Singh A."/>
            <person name="Seah K."/>
            <person name="Emmerich C."/>
        </authorList>
    </citation>
    <scope>NUCLEOTIDE SEQUENCE</scope>
    <source>
        <strain evidence="1">DP1</strain>
    </source>
</reference>
<keyword evidence="2" id="KW-1185">Reference proteome</keyword>
<accession>A0AAD1Y643</accession>
<dbReference type="Proteomes" id="UP001295684">
    <property type="component" value="Unassembled WGS sequence"/>
</dbReference>
<proteinExistence type="predicted"/>